<gene>
    <name evidence="2" type="ORF">JL107_05265</name>
</gene>
<keyword evidence="3" id="KW-1185">Reference proteome</keyword>
<dbReference type="Proteomes" id="UP000663801">
    <property type="component" value="Unassembled WGS sequence"/>
</dbReference>
<organism evidence="2 3">
    <name type="scientific">Nakamurella flavida</name>
    <dbReference type="NCBI Taxonomy" id="363630"/>
    <lineage>
        <taxon>Bacteria</taxon>
        <taxon>Bacillati</taxon>
        <taxon>Actinomycetota</taxon>
        <taxon>Actinomycetes</taxon>
        <taxon>Nakamurellales</taxon>
        <taxon>Nakamurellaceae</taxon>
        <taxon>Nakamurella</taxon>
    </lineage>
</organism>
<feature type="transmembrane region" description="Helical" evidence="1">
    <location>
        <begin position="99"/>
        <end position="118"/>
    </location>
</feature>
<dbReference type="AlphaFoldDB" id="A0A939C1V1"/>
<reference evidence="2" key="1">
    <citation type="submission" date="2021-01" db="EMBL/GenBank/DDBJ databases">
        <title>KCTC 19127 draft genome.</title>
        <authorList>
            <person name="An D."/>
        </authorList>
    </citation>
    <scope>NUCLEOTIDE SEQUENCE</scope>
    <source>
        <strain evidence="2">KCTC 19127</strain>
    </source>
</reference>
<evidence type="ECO:0008006" key="4">
    <source>
        <dbReference type="Google" id="ProtNLM"/>
    </source>
</evidence>
<feature type="transmembrane region" description="Helical" evidence="1">
    <location>
        <begin position="39"/>
        <end position="58"/>
    </location>
</feature>
<protein>
    <recommendedName>
        <fullName evidence="4">DUF4383 domain-containing protein</fullName>
    </recommendedName>
</protein>
<keyword evidence="1" id="KW-0812">Transmembrane</keyword>
<sequence length="125" mass="12904">MPLAGVLRGLTSAGVLLSAVVHLYLYAADGYDSIDVVGPMFLVNAVAGLVIGVLLLIWRSWIPLFLAAGFGAATLGAYILSATIGFFGVNSQIMGVNEWLGAVSEAVALIGGIAGILLERRTRAS</sequence>
<evidence type="ECO:0000313" key="2">
    <source>
        <dbReference type="EMBL" id="MBM9475845.1"/>
    </source>
</evidence>
<comment type="caution">
    <text evidence="2">The sequence shown here is derived from an EMBL/GenBank/DDBJ whole genome shotgun (WGS) entry which is preliminary data.</text>
</comment>
<evidence type="ECO:0000256" key="1">
    <source>
        <dbReference type="SAM" id="Phobius"/>
    </source>
</evidence>
<accession>A0A939C1V1</accession>
<name>A0A939C1V1_9ACTN</name>
<feature type="transmembrane region" description="Helical" evidence="1">
    <location>
        <begin position="65"/>
        <end position="87"/>
    </location>
</feature>
<evidence type="ECO:0000313" key="3">
    <source>
        <dbReference type="Proteomes" id="UP000663801"/>
    </source>
</evidence>
<proteinExistence type="predicted"/>
<dbReference type="EMBL" id="JAERWL010000005">
    <property type="protein sequence ID" value="MBM9475845.1"/>
    <property type="molecule type" value="Genomic_DNA"/>
</dbReference>
<keyword evidence="1" id="KW-0472">Membrane</keyword>
<feature type="transmembrane region" description="Helical" evidence="1">
    <location>
        <begin position="7"/>
        <end position="27"/>
    </location>
</feature>
<keyword evidence="1" id="KW-1133">Transmembrane helix</keyword>